<dbReference type="Gene3D" id="3.30.420.10">
    <property type="entry name" value="Ribonuclease H-like superfamily/Ribonuclease H"/>
    <property type="match status" value="1"/>
</dbReference>
<dbReference type="PANTHER" id="PTHR46889">
    <property type="entry name" value="TRANSPOSASE INSF FOR INSERTION SEQUENCE IS3B-RELATED"/>
    <property type="match status" value="1"/>
</dbReference>
<dbReference type="InterPro" id="IPR012337">
    <property type="entry name" value="RNaseH-like_sf"/>
</dbReference>
<dbReference type="Pfam" id="PF13333">
    <property type="entry name" value="rve_2"/>
    <property type="match status" value="1"/>
</dbReference>
<evidence type="ECO:0000259" key="1">
    <source>
        <dbReference type="PROSITE" id="PS50994"/>
    </source>
</evidence>
<evidence type="ECO:0000313" key="3">
    <source>
        <dbReference type="Proteomes" id="UP000526184"/>
    </source>
</evidence>
<dbReference type="SUPFAM" id="SSF53098">
    <property type="entry name" value="Ribonuclease H-like"/>
    <property type="match status" value="1"/>
</dbReference>
<dbReference type="InterPro" id="IPR001584">
    <property type="entry name" value="Integrase_cat-core"/>
</dbReference>
<organism evidence="2 3">
    <name type="scientific">Streptobacillus felis</name>
    <dbReference type="NCBI Taxonomy" id="1384509"/>
    <lineage>
        <taxon>Bacteria</taxon>
        <taxon>Fusobacteriati</taxon>
        <taxon>Fusobacteriota</taxon>
        <taxon>Fusobacteriia</taxon>
        <taxon>Fusobacteriales</taxon>
        <taxon>Leptotrichiaceae</taxon>
        <taxon>Streptobacillus</taxon>
    </lineage>
</organism>
<protein>
    <submittedName>
        <fullName evidence="2">IS3 family transposase</fullName>
    </submittedName>
</protein>
<keyword evidence="3" id="KW-1185">Reference proteome</keyword>
<sequence>HSKKIISHKIGESNNNKLVFNTFKEIMNDTDIDFKKVTLQSDRGFQYTSYQFKEIIKDITHSMNKPGSCADNSPIESFWGVFKVESYYNPLCKEYFKTKELAIKTINEYIEFYNNKRINLKGTTPNEIRNNSLNLSD</sequence>
<name>A0A7Z0PH96_9FUSO</name>
<evidence type="ECO:0000313" key="2">
    <source>
        <dbReference type="EMBL" id="NYV28517.1"/>
    </source>
</evidence>
<dbReference type="AlphaFoldDB" id="A0A7Z0PH96"/>
<reference evidence="2 3" key="1">
    <citation type="submission" date="2020-05" db="EMBL/GenBank/DDBJ databases">
        <title>Streptobacillus felis strain LHL191014123.</title>
        <authorList>
            <person name="Fawzy A."/>
            <person name="Rau J."/>
            <person name="Risse K."/>
            <person name="Schauerte N."/>
            <person name="Geiger C."/>
            <person name="Blom J."/>
            <person name="Imirzalioglu C."/>
            <person name="Falgenhauer J."/>
            <person name="Bach A."/>
            <person name="Herden C."/>
            <person name="Eisenberg T."/>
        </authorList>
    </citation>
    <scope>NUCLEOTIDE SEQUENCE [LARGE SCALE GENOMIC DNA]</scope>
    <source>
        <strain evidence="2 3">LHL191014123</strain>
    </source>
</reference>
<dbReference type="InterPro" id="IPR036397">
    <property type="entry name" value="RNaseH_sf"/>
</dbReference>
<accession>A0A7Z0PH96</accession>
<proteinExistence type="predicted"/>
<dbReference type="GO" id="GO:0015074">
    <property type="term" value="P:DNA integration"/>
    <property type="evidence" value="ECO:0007669"/>
    <property type="project" value="InterPro"/>
</dbReference>
<dbReference type="RefSeq" id="WP_180136432.1">
    <property type="nucleotide sequence ID" value="NZ_JABMKT010000097.1"/>
</dbReference>
<dbReference type="EMBL" id="JABMKT010000097">
    <property type="protein sequence ID" value="NYV28517.1"/>
    <property type="molecule type" value="Genomic_DNA"/>
</dbReference>
<feature type="non-terminal residue" evidence="2">
    <location>
        <position position="1"/>
    </location>
</feature>
<comment type="caution">
    <text evidence="2">The sequence shown here is derived from an EMBL/GenBank/DDBJ whole genome shotgun (WGS) entry which is preliminary data.</text>
</comment>
<dbReference type="InterPro" id="IPR050900">
    <property type="entry name" value="Transposase_IS3/IS150/IS904"/>
</dbReference>
<dbReference type="Proteomes" id="UP000526184">
    <property type="component" value="Unassembled WGS sequence"/>
</dbReference>
<dbReference type="PROSITE" id="PS50994">
    <property type="entry name" value="INTEGRASE"/>
    <property type="match status" value="1"/>
</dbReference>
<gene>
    <name evidence="2" type="ORF">HP397_06850</name>
</gene>
<dbReference type="GO" id="GO:0003676">
    <property type="term" value="F:nucleic acid binding"/>
    <property type="evidence" value="ECO:0007669"/>
    <property type="project" value="InterPro"/>
</dbReference>
<dbReference type="PANTHER" id="PTHR46889:SF4">
    <property type="entry name" value="TRANSPOSASE INSO FOR INSERTION SEQUENCE ELEMENT IS911B-RELATED"/>
    <property type="match status" value="1"/>
</dbReference>
<feature type="domain" description="Integrase catalytic" evidence="1">
    <location>
        <begin position="1"/>
        <end position="133"/>
    </location>
</feature>